<protein>
    <recommendedName>
        <fullName evidence="1">DUF559 domain-containing protein</fullName>
    </recommendedName>
</protein>
<proteinExistence type="predicted"/>
<dbReference type="STRING" id="1200352.A606_09635"/>
<dbReference type="Proteomes" id="UP000014809">
    <property type="component" value="Chromosome"/>
</dbReference>
<gene>
    <name evidence="2" type="ORF">A606_09635</name>
</gene>
<feature type="domain" description="DUF559" evidence="1">
    <location>
        <begin position="226"/>
        <end position="273"/>
    </location>
</feature>
<dbReference type="InterPro" id="IPR011335">
    <property type="entry name" value="Restrct_endonuc-II-like"/>
</dbReference>
<dbReference type="KEGG" id="cter:A606_09635"/>
<dbReference type="InterPro" id="IPR007569">
    <property type="entry name" value="DUF559"/>
</dbReference>
<dbReference type="Gene3D" id="3.40.960.10">
    <property type="entry name" value="VSR Endonuclease"/>
    <property type="match status" value="1"/>
</dbReference>
<dbReference type="OrthoDB" id="4423208at2"/>
<sequence>MYFRPLPDNTPAQVTGGDPGAFLVDIITRARAQHLRYRHAVIAGWAALAFHGLLYWADSAPVVLLQDCHQTRAANSRRAAETPRRPVFRRWPPDVPRETCRPDPRCPDLRCVTAPLAIAQCLHSVFGRSHEWQVPAIDGLTDVQVRAVQLIDAVLQCTTVSLEEITRTCRGIVSARRLAPVLTLVDTGAQSPRETLLRLVVRNALPEGFMWTSQVRVSWGTGWGKSTVLDLACEELKIAVYYDGASHLGEAQTTKDIDQMQELKDLGWEVIRVDATLFRDRRKLHRLLSNAIARSVASRQQ</sequence>
<dbReference type="Pfam" id="PF04480">
    <property type="entry name" value="DUF559"/>
    <property type="match status" value="1"/>
</dbReference>
<dbReference type="AlphaFoldDB" id="S4XGA5"/>
<dbReference type="SUPFAM" id="SSF52980">
    <property type="entry name" value="Restriction endonuclease-like"/>
    <property type="match status" value="1"/>
</dbReference>
<dbReference type="RefSeq" id="WP_020441920.1">
    <property type="nucleotide sequence ID" value="NC_021663.1"/>
</dbReference>
<dbReference type="eggNOG" id="COG2852">
    <property type="taxonomic scope" value="Bacteria"/>
</dbReference>
<organism evidence="2 3">
    <name type="scientific">Corynebacterium terpenotabidum Y-11</name>
    <dbReference type="NCBI Taxonomy" id="1200352"/>
    <lineage>
        <taxon>Bacteria</taxon>
        <taxon>Bacillati</taxon>
        <taxon>Actinomycetota</taxon>
        <taxon>Actinomycetes</taxon>
        <taxon>Mycobacteriales</taxon>
        <taxon>Corynebacteriaceae</taxon>
        <taxon>Corynebacterium</taxon>
    </lineage>
</organism>
<evidence type="ECO:0000313" key="3">
    <source>
        <dbReference type="Proteomes" id="UP000014809"/>
    </source>
</evidence>
<evidence type="ECO:0000313" key="2">
    <source>
        <dbReference type="EMBL" id="AGP31566.1"/>
    </source>
</evidence>
<evidence type="ECO:0000259" key="1">
    <source>
        <dbReference type="Pfam" id="PF04480"/>
    </source>
</evidence>
<name>S4XGA5_9CORY</name>
<keyword evidence="3" id="KW-1185">Reference proteome</keyword>
<reference evidence="2 3" key="1">
    <citation type="submission" date="2012-06" db="EMBL/GenBank/DDBJ databases">
        <title>Complete genome sequence of Corynebacterium terpenotabidum Y-11 (=DSM 44721).</title>
        <authorList>
            <person name="Ruckert C."/>
            <person name="Albersmeier A."/>
            <person name="Al-Dilaimi A."/>
            <person name="Szczepanowski R."/>
            <person name="Kalinowski J."/>
        </authorList>
    </citation>
    <scope>NUCLEOTIDE SEQUENCE [LARGE SCALE GENOMIC DNA]</scope>
    <source>
        <strain evidence="2 3">Y-11</strain>
    </source>
</reference>
<dbReference type="EMBL" id="CP003696">
    <property type="protein sequence ID" value="AGP31566.1"/>
    <property type="molecule type" value="Genomic_DNA"/>
</dbReference>
<accession>S4XGA5</accession>
<dbReference type="HOGENOM" id="CLU_059338_0_0_11"/>
<dbReference type="PATRIC" id="fig|1200352.3.peg.1961"/>